<organism evidence="2 3">
    <name type="scientific">Colletotrichum lupini</name>
    <dbReference type="NCBI Taxonomy" id="145971"/>
    <lineage>
        <taxon>Eukaryota</taxon>
        <taxon>Fungi</taxon>
        <taxon>Dikarya</taxon>
        <taxon>Ascomycota</taxon>
        <taxon>Pezizomycotina</taxon>
        <taxon>Sordariomycetes</taxon>
        <taxon>Hypocreomycetidae</taxon>
        <taxon>Glomerellales</taxon>
        <taxon>Glomerellaceae</taxon>
        <taxon>Colletotrichum</taxon>
        <taxon>Colletotrichum acutatum species complex</taxon>
    </lineage>
</organism>
<dbReference type="RefSeq" id="XP_049152871.1">
    <property type="nucleotide sequence ID" value="XM_049295724.1"/>
</dbReference>
<evidence type="ECO:0000313" key="3">
    <source>
        <dbReference type="Proteomes" id="UP000830671"/>
    </source>
</evidence>
<dbReference type="KEGG" id="clup:CLUP02_16806"/>
<keyword evidence="3" id="KW-1185">Reference proteome</keyword>
<accession>A0A9Q8T8U7</accession>
<feature type="region of interest" description="Disordered" evidence="1">
    <location>
        <begin position="65"/>
        <end position="84"/>
    </location>
</feature>
<evidence type="ECO:0000313" key="2">
    <source>
        <dbReference type="EMBL" id="UQC91272.1"/>
    </source>
</evidence>
<dbReference type="EMBL" id="CP019481">
    <property type="protein sequence ID" value="UQC91272.1"/>
    <property type="molecule type" value="Genomic_DNA"/>
</dbReference>
<dbReference type="AlphaFoldDB" id="A0A9Q8T8U7"/>
<sequence>MYVSCRAWQQKHLDDKDLGTATINKMGFRPHSNPHGTQGPSFLIAYRYFTCLHFLHTFPPSASASHRLNQVTKPPPLAASGSSKGGPFVVGDSRSLGVPDTPSHLSLVKPCVLIYLNLAGMCRCRARSAK</sequence>
<evidence type="ECO:0000256" key="1">
    <source>
        <dbReference type="SAM" id="MobiDB-lite"/>
    </source>
</evidence>
<reference evidence="2" key="1">
    <citation type="journal article" date="2021" name="Mol. Plant Microbe Interact.">
        <title>Complete Genome Sequence of the Plant-Pathogenic Fungus Colletotrichum lupini.</title>
        <authorList>
            <person name="Baroncelli R."/>
            <person name="Pensec F."/>
            <person name="Da Lio D."/>
            <person name="Boufleur T."/>
            <person name="Vicente I."/>
            <person name="Sarrocco S."/>
            <person name="Picot A."/>
            <person name="Baraldi E."/>
            <person name="Sukno S."/>
            <person name="Thon M."/>
            <person name="Le Floch G."/>
        </authorList>
    </citation>
    <scope>NUCLEOTIDE SEQUENCE</scope>
    <source>
        <strain evidence="2">IMI 504893</strain>
    </source>
</reference>
<name>A0A9Q8T8U7_9PEZI</name>
<dbReference type="GeneID" id="73350734"/>
<dbReference type="Proteomes" id="UP000830671">
    <property type="component" value="Chromosome 9"/>
</dbReference>
<proteinExistence type="predicted"/>
<protein>
    <submittedName>
        <fullName evidence="2">Uncharacterized protein</fullName>
    </submittedName>
</protein>
<gene>
    <name evidence="2" type="ORF">CLUP02_16806</name>
</gene>